<dbReference type="PANTHER" id="PTHR45023">
    <property type="match status" value="1"/>
</dbReference>
<evidence type="ECO:0000256" key="1">
    <source>
        <dbReference type="SAM" id="Coils"/>
    </source>
</evidence>
<keyword evidence="4" id="KW-1185">Reference proteome</keyword>
<feature type="region of interest" description="Disordered" evidence="2">
    <location>
        <begin position="120"/>
        <end position="191"/>
    </location>
</feature>
<organism evidence="3 4">
    <name type="scientific">Striga hermonthica</name>
    <name type="common">Purple witchweed</name>
    <name type="synonym">Buchnera hermonthica</name>
    <dbReference type="NCBI Taxonomy" id="68872"/>
    <lineage>
        <taxon>Eukaryota</taxon>
        <taxon>Viridiplantae</taxon>
        <taxon>Streptophyta</taxon>
        <taxon>Embryophyta</taxon>
        <taxon>Tracheophyta</taxon>
        <taxon>Spermatophyta</taxon>
        <taxon>Magnoliopsida</taxon>
        <taxon>eudicotyledons</taxon>
        <taxon>Gunneridae</taxon>
        <taxon>Pentapetalae</taxon>
        <taxon>asterids</taxon>
        <taxon>lamiids</taxon>
        <taxon>Lamiales</taxon>
        <taxon>Orobanchaceae</taxon>
        <taxon>Buchnereae</taxon>
        <taxon>Striga</taxon>
    </lineage>
</organism>
<reference evidence="3" key="1">
    <citation type="submission" date="2019-12" db="EMBL/GenBank/DDBJ databases">
        <authorList>
            <person name="Scholes J."/>
        </authorList>
    </citation>
    <scope>NUCLEOTIDE SEQUENCE</scope>
</reference>
<evidence type="ECO:0000313" key="3">
    <source>
        <dbReference type="EMBL" id="CAA0820417.1"/>
    </source>
</evidence>
<evidence type="ECO:0000256" key="2">
    <source>
        <dbReference type="SAM" id="MobiDB-lite"/>
    </source>
</evidence>
<comment type="caution">
    <text evidence="3">The sequence shown here is derived from an EMBL/GenBank/DDBJ whole genome shotgun (WGS) entry which is preliminary data.</text>
</comment>
<accession>A0A9N7R9R6</accession>
<keyword evidence="1" id="KW-0175">Coiled coil</keyword>
<gene>
    <name evidence="3" type="ORF">SHERM_18419</name>
</gene>
<evidence type="ECO:0000313" key="4">
    <source>
        <dbReference type="Proteomes" id="UP001153555"/>
    </source>
</evidence>
<dbReference type="EMBL" id="CACSLK010020742">
    <property type="protein sequence ID" value="CAA0820417.1"/>
    <property type="molecule type" value="Genomic_DNA"/>
</dbReference>
<dbReference type="Proteomes" id="UP001153555">
    <property type="component" value="Unassembled WGS sequence"/>
</dbReference>
<sequence length="266" mass="30752">MSSWIFVSEDNIRGRNQKGVSLWARVHNLYHEHQAEKPDELNERNIESMKGRWKRLNENANKWVAAYKEACVRKMSGMTDKDVENEAHRIYEAGGSKFQDSIFFNEVMCKHPKWELIPLQDKTRFRPEDEEGNDEESGGSTKRSRTSEDAEYPRPSYQETPSTGCSTPSRPIGRDKAEKKGKGKMPQSDFSNEFVAEIRALRLSRDNETEAMKSVSNAKMELEREKLQASRMKMKEKMLNTLLAKEHLSPADEETKRKLMAIVFGE</sequence>
<feature type="coiled-coil region" evidence="1">
    <location>
        <begin position="205"/>
        <end position="237"/>
    </location>
</feature>
<dbReference type="AlphaFoldDB" id="A0A9N7R9R6"/>
<feature type="compositionally biased region" description="Acidic residues" evidence="2">
    <location>
        <begin position="128"/>
        <end position="137"/>
    </location>
</feature>
<dbReference type="PANTHER" id="PTHR45023:SF4">
    <property type="entry name" value="GLYCINE-RICH PROTEIN-RELATED"/>
    <property type="match status" value="1"/>
</dbReference>
<name>A0A9N7R9R6_STRHE</name>
<feature type="compositionally biased region" description="Polar residues" evidence="2">
    <location>
        <begin position="157"/>
        <end position="169"/>
    </location>
</feature>
<proteinExistence type="predicted"/>
<dbReference type="OrthoDB" id="908940at2759"/>
<protein>
    <submittedName>
        <fullName evidence="3">DNA binding</fullName>
    </submittedName>
</protein>